<dbReference type="InterPro" id="IPR036291">
    <property type="entry name" value="NAD(P)-bd_dom_sf"/>
</dbReference>
<evidence type="ECO:0000313" key="3">
    <source>
        <dbReference type="Proteomes" id="UP000657574"/>
    </source>
</evidence>
<evidence type="ECO:0000313" key="2">
    <source>
        <dbReference type="EMBL" id="GGJ61288.1"/>
    </source>
</evidence>
<dbReference type="SUPFAM" id="SSF51735">
    <property type="entry name" value="NAD(P)-binding Rossmann-fold domains"/>
    <property type="match status" value="1"/>
</dbReference>
<organism evidence="2 3">
    <name type="scientific">Streptomyces brasiliensis</name>
    <dbReference type="NCBI Taxonomy" id="1954"/>
    <lineage>
        <taxon>Bacteria</taxon>
        <taxon>Bacillati</taxon>
        <taxon>Actinomycetota</taxon>
        <taxon>Actinomycetes</taxon>
        <taxon>Kitasatosporales</taxon>
        <taxon>Streptomycetaceae</taxon>
        <taxon>Streptomyces</taxon>
    </lineage>
</organism>
<sequence length="113" mass="12475">MERWRRLDLLVNNAGIAAPMPLAETDRRLITHLFELHVTAPSPLSHAALPHLRPASGSIVNVSSTYPASPGRRNAPRRGRERPGPRGSSGEHHRTLLRHRAYIAALTNEAPET</sequence>
<dbReference type="PRINTS" id="PR00080">
    <property type="entry name" value="SDRFAMILY"/>
</dbReference>
<dbReference type="PRINTS" id="PR00081">
    <property type="entry name" value="GDHRDH"/>
</dbReference>
<reference evidence="2" key="2">
    <citation type="submission" date="2020-09" db="EMBL/GenBank/DDBJ databases">
        <authorList>
            <person name="Sun Q."/>
            <person name="Ohkuma M."/>
        </authorList>
    </citation>
    <scope>NUCLEOTIDE SEQUENCE</scope>
    <source>
        <strain evidence="2">JCM 3086</strain>
    </source>
</reference>
<proteinExistence type="predicted"/>
<feature type="region of interest" description="Disordered" evidence="1">
    <location>
        <begin position="58"/>
        <end position="97"/>
    </location>
</feature>
<reference evidence="2" key="1">
    <citation type="journal article" date="2014" name="Int. J. Syst. Evol. Microbiol.">
        <title>Complete genome sequence of Corynebacterium casei LMG S-19264T (=DSM 44701T), isolated from a smear-ripened cheese.</title>
        <authorList>
            <consortium name="US DOE Joint Genome Institute (JGI-PGF)"/>
            <person name="Walter F."/>
            <person name="Albersmeier A."/>
            <person name="Kalinowski J."/>
            <person name="Ruckert C."/>
        </authorList>
    </citation>
    <scope>NUCLEOTIDE SEQUENCE</scope>
    <source>
        <strain evidence="2">JCM 3086</strain>
    </source>
</reference>
<dbReference type="Gene3D" id="3.40.50.720">
    <property type="entry name" value="NAD(P)-binding Rossmann-like Domain"/>
    <property type="match status" value="1"/>
</dbReference>
<dbReference type="EMBL" id="BMQA01000067">
    <property type="protein sequence ID" value="GGJ61288.1"/>
    <property type="molecule type" value="Genomic_DNA"/>
</dbReference>
<dbReference type="PANTHER" id="PTHR43975">
    <property type="entry name" value="ZGC:101858"/>
    <property type="match status" value="1"/>
</dbReference>
<accession>A0A917P4H2</accession>
<keyword evidence="3" id="KW-1185">Reference proteome</keyword>
<dbReference type="InterPro" id="IPR002347">
    <property type="entry name" value="SDR_fam"/>
</dbReference>
<dbReference type="PANTHER" id="PTHR43975:SF2">
    <property type="entry name" value="EG:BACR7A4.14 PROTEIN-RELATED"/>
    <property type="match status" value="1"/>
</dbReference>
<feature type="compositionally biased region" description="Basic and acidic residues" evidence="1">
    <location>
        <begin position="81"/>
        <end position="94"/>
    </location>
</feature>
<name>A0A917P4H2_9ACTN</name>
<protein>
    <submittedName>
        <fullName evidence="2">Uncharacterized protein</fullName>
    </submittedName>
</protein>
<dbReference type="Pfam" id="PF00106">
    <property type="entry name" value="adh_short"/>
    <property type="match status" value="1"/>
</dbReference>
<gene>
    <name evidence="2" type="ORF">GCM10010121_084800</name>
</gene>
<evidence type="ECO:0000256" key="1">
    <source>
        <dbReference type="SAM" id="MobiDB-lite"/>
    </source>
</evidence>
<dbReference type="AlphaFoldDB" id="A0A917P4H2"/>
<comment type="caution">
    <text evidence="2">The sequence shown here is derived from an EMBL/GenBank/DDBJ whole genome shotgun (WGS) entry which is preliminary data.</text>
</comment>
<dbReference type="Proteomes" id="UP000657574">
    <property type="component" value="Unassembled WGS sequence"/>
</dbReference>